<dbReference type="Proteomes" id="UP000245754">
    <property type="component" value="Unassembled WGS sequence"/>
</dbReference>
<evidence type="ECO:0000256" key="4">
    <source>
        <dbReference type="ARBA" id="ARBA00022692"/>
    </source>
</evidence>
<dbReference type="GO" id="GO:0005886">
    <property type="term" value="C:plasma membrane"/>
    <property type="evidence" value="ECO:0007669"/>
    <property type="project" value="UniProtKB-SubCell"/>
</dbReference>
<protein>
    <submittedName>
        <fullName evidence="8">Cytochrome d ubiquinol oxidase subunit II</fullName>
    </submittedName>
</protein>
<feature type="transmembrane region" description="Helical" evidence="7">
    <location>
        <begin position="305"/>
        <end position="328"/>
    </location>
</feature>
<dbReference type="GO" id="GO:0009055">
    <property type="term" value="F:electron transfer activity"/>
    <property type="evidence" value="ECO:0007669"/>
    <property type="project" value="TreeGrafter"/>
</dbReference>
<dbReference type="Pfam" id="PF02322">
    <property type="entry name" value="Cyt_bd_oxida_II"/>
    <property type="match status" value="2"/>
</dbReference>
<name>A0A316EWX1_9BURK</name>
<dbReference type="AlphaFoldDB" id="A0A316EWX1"/>
<dbReference type="GO" id="GO:0070069">
    <property type="term" value="C:cytochrome complex"/>
    <property type="evidence" value="ECO:0007669"/>
    <property type="project" value="TreeGrafter"/>
</dbReference>
<accession>A0A316EWX1</accession>
<evidence type="ECO:0000256" key="1">
    <source>
        <dbReference type="ARBA" id="ARBA00004651"/>
    </source>
</evidence>
<organism evidence="8 9">
    <name type="scientific">Cupriavidus plantarum</name>
    <dbReference type="NCBI Taxonomy" id="942865"/>
    <lineage>
        <taxon>Bacteria</taxon>
        <taxon>Pseudomonadati</taxon>
        <taxon>Pseudomonadota</taxon>
        <taxon>Betaproteobacteria</taxon>
        <taxon>Burkholderiales</taxon>
        <taxon>Burkholderiaceae</taxon>
        <taxon>Cupriavidus</taxon>
    </lineage>
</organism>
<comment type="caution">
    <text evidence="8">The sequence shown here is derived from an EMBL/GenBank/DDBJ whole genome shotgun (WGS) entry which is preliminary data.</text>
</comment>
<sequence>MDSFPHALLVDAWFCILALMAACYVVSDGFDLGIGILSLFAPDRPTREAMLGAIVHVRDANETWLVVIGGGLFGAFPAAYAMLLPQLYVPLITMVLGLILRGAAVEMRGTAPETGAPGMIAPGAPRLTRLSLPALDRMLGVGSLVAAVSQGAILGRILTGLRPGAWHGVLVVAAVIGVGAGYALLGSTYLLGRSAPEVDVGIDVAIDAGVDARVEGLVAAHARRWTLSALWLAVSSAVLLTADLMSHHLETDHLHAIHGLPLLPLGCGAIAAALALFLARRIAWSRQQSQRGPRREPDGSPRAPFGLAVLLTLVSLAGLASSVFPYIVPGRLMLAEASSNDRVLALMLAGVGVLLPIMVAYTLYRNLRSMTRPSAGHVL</sequence>
<evidence type="ECO:0000256" key="7">
    <source>
        <dbReference type="SAM" id="Phobius"/>
    </source>
</evidence>
<feature type="transmembrane region" description="Helical" evidence="7">
    <location>
        <begin position="12"/>
        <end position="42"/>
    </location>
</feature>
<feature type="transmembrane region" description="Helical" evidence="7">
    <location>
        <begin position="262"/>
        <end position="284"/>
    </location>
</feature>
<dbReference type="RefSeq" id="WP_109583676.1">
    <property type="nucleotide sequence ID" value="NZ_QGGT01000002.1"/>
</dbReference>
<dbReference type="PANTHER" id="PTHR43141">
    <property type="entry name" value="CYTOCHROME BD2 SUBUNIT II"/>
    <property type="match status" value="1"/>
</dbReference>
<evidence type="ECO:0000256" key="5">
    <source>
        <dbReference type="ARBA" id="ARBA00022989"/>
    </source>
</evidence>
<evidence type="ECO:0000256" key="2">
    <source>
        <dbReference type="ARBA" id="ARBA00007543"/>
    </source>
</evidence>
<reference evidence="8 9" key="1">
    <citation type="submission" date="2018-05" db="EMBL/GenBank/DDBJ databases">
        <title>Genomic Encyclopedia of Type Strains, Phase IV (KMG-V): Genome sequencing to study the core and pangenomes of soil and plant-associated prokaryotes.</title>
        <authorList>
            <person name="Whitman W."/>
        </authorList>
    </citation>
    <scope>NUCLEOTIDE SEQUENCE [LARGE SCALE GENOMIC DNA]</scope>
    <source>
        <strain evidence="8 9">SLV-132</strain>
    </source>
</reference>
<dbReference type="InterPro" id="IPR003317">
    <property type="entry name" value="Cyt-d_oxidase_su2"/>
</dbReference>
<dbReference type="GO" id="GO:0016682">
    <property type="term" value="F:oxidoreductase activity, acting on diphenols and related substances as donors, oxygen as acceptor"/>
    <property type="evidence" value="ECO:0007669"/>
    <property type="project" value="TreeGrafter"/>
</dbReference>
<evidence type="ECO:0000313" key="9">
    <source>
        <dbReference type="Proteomes" id="UP000245754"/>
    </source>
</evidence>
<gene>
    <name evidence="8" type="ORF">C7419_102927</name>
</gene>
<evidence type="ECO:0000256" key="3">
    <source>
        <dbReference type="ARBA" id="ARBA00022475"/>
    </source>
</evidence>
<dbReference type="PANTHER" id="PTHR43141:SF4">
    <property type="entry name" value="CYTOCHROME BD2 SUBUNIT II"/>
    <property type="match status" value="1"/>
</dbReference>
<proteinExistence type="inferred from homology"/>
<comment type="subcellular location">
    <subcellularLocation>
        <location evidence="1">Cell membrane</location>
        <topology evidence="1">Multi-pass membrane protein</topology>
    </subcellularLocation>
</comment>
<evidence type="ECO:0000256" key="6">
    <source>
        <dbReference type="ARBA" id="ARBA00023136"/>
    </source>
</evidence>
<feature type="transmembrane region" description="Helical" evidence="7">
    <location>
        <begin position="225"/>
        <end position="242"/>
    </location>
</feature>
<feature type="transmembrane region" description="Helical" evidence="7">
    <location>
        <begin position="164"/>
        <end position="185"/>
    </location>
</feature>
<dbReference type="GO" id="GO:0019646">
    <property type="term" value="P:aerobic electron transport chain"/>
    <property type="evidence" value="ECO:0007669"/>
    <property type="project" value="TreeGrafter"/>
</dbReference>
<dbReference type="EMBL" id="QGGT01000002">
    <property type="protein sequence ID" value="PWK35649.1"/>
    <property type="molecule type" value="Genomic_DNA"/>
</dbReference>
<comment type="similarity">
    <text evidence="2">Belongs to the cytochrome ubiquinol oxidase subunit 2 family.</text>
</comment>
<keyword evidence="4 7" id="KW-0812">Transmembrane</keyword>
<feature type="transmembrane region" description="Helical" evidence="7">
    <location>
        <begin position="138"/>
        <end position="158"/>
    </location>
</feature>
<feature type="transmembrane region" description="Helical" evidence="7">
    <location>
        <begin position="343"/>
        <end position="364"/>
    </location>
</feature>
<keyword evidence="9" id="KW-1185">Reference proteome</keyword>
<keyword evidence="5 7" id="KW-1133">Transmembrane helix</keyword>
<feature type="transmembrane region" description="Helical" evidence="7">
    <location>
        <begin position="87"/>
        <end position="104"/>
    </location>
</feature>
<keyword evidence="3" id="KW-1003">Cell membrane</keyword>
<keyword evidence="6 7" id="KW-0472">Membrane</keyword>
<evidence type="ECO:0000313" key="8">
    <source>
        <dbReference type="EMBL" id="PWK35649.1"/>
    </source>
</evidence>